<dbReference type="InterPro" id="IPR036890">
    <property type="entry name" value="HATPase_C_sf"/>
</dbReference>
<dbReference type="Gene3D" id="3.30.565.10">
    <property type="entry name" value="Histidine kinase-like ATPase, C-terminal domain"/>
    <property type="match status" value="1"/>
</dbReference>
<feature type="transmembrane region" description="Helical" evidence="1">
    <location>
        <begin position="123"/>
        <end position="140"/>
    </location>
</feature>
<keyword evidence="1" id="KW-1133">Transmembrane helix</keyword>
<proteinExistence type="predicted"/>
<dbReference type="EMBL" id="SKFH01000026">
    <property type="protein sequence ID" value="TCZ68585.1"/>
    <property type="molecule type" value="Genomic_DNA"/>
</dbReference>
<evidence type="ECO:0000256" key="2">
    <source>
        <dbReference type="SAM" id="SignalP"/>
    </source>
</evidence>
<dbReference type="PANTHER" id="PTHR34220">
    <property type="entry name" value="SENSOR HISTIDINE KINASE YPDA"/>
    <property type="match status" value="1"/>
</dbReference>
<dbReference type="InterPro" id="IPR010559">
    <property type="entry name" value="Sig_transdc_His_kin_internal"/>
</dbReference>
<dbReference type="GO" id="GO:0016020">
    <property type="term" value="C:membrane"/>
    <property type="evidence" value="ECO:0007669"/>
    <property type="project" value="InterPro"/>
</dbReference>
<accession>A0A4R4DYQ6</accession>
<evidence type="ECO:0000259" key="3">
    <source>
        <dbReference type="Pfam" id="PF06580"/>
    </source>
</evidence>
<gene>
    <name evidence="4" type="ORF">E0486_13765</name>
</gene>
<comment type="caution">
    <text evidence="4">The sequence shown here is derived from an EMBL/GenBank/DDBJ whole genome shotgun (WGS) entry which is preliminary data.</text>
</comment>
<sequence length="402" mass="45729">MRRARRLVSRISPNVLAAVPNAGGCVGPEKGGVGPEKRSLQRPASVFCRMLSAPRQWTLRQKDLAAEAVFLGLLSVVIPLSIGFQIFPRFSWTLSLVLVNCLQVPAIVLLYRWYLPQTLLRRRFALFFLLLPVYILLYELNVRAVSLLLQQLPFIPQQYRYNLSLGHPGSVPPLFVQNLDYTLLILLAATGFVYIREWFRRQTELERLQADKWRLELEGLKAQVQPHFFFNTLNNLYALSLQGSPRTPVMIDHLSGIMRYVLYEAQSAQVPLSKEIAFLHSFIDLEKIRHSNEDDIRFAVQGQPEGRLIEPLLLLPLVENCFKHSLQQRIPGNRVELLLQVTEGELVFQTSNLKAAPPAPSGTGGIGLQNVRKRLGLLYPGRHHLDVLDESGRFTVTLTLQW</sequence>
<feature type="domain" description="Signal transduction histidine kinase internal region" evidence="3">
    <location>
        <begin position="216"/>
        <end position="292"/>
    </location>
</feature>
<feature type="signal peptide" evidence="2">
    <location>
        <begin position="1"/>
        <end position="17"/>
    </location>
</feature>
<keyword evidence="5" id="KW-1185">Reference proteome</keyword>
<evidence type="ECO:0000313" key="4">
    <source>
        <dbReference type="EMBL" id="TCZ68585.1"/>
    </source>
</evidence>
<dbReference type="GO" id="GO:0000155">
    <property type="term" value="F:phosphorelay sensor kinase activity"/>
    <property type="evidence" value="ECO:0007669"/>
    <property type="project" value="InterPro"/>
</dbReference>
<feature type="transmembrane region" description="Helical" evidence="1">
    <location>
        <begin position="64"/>
        <end position="84"/>
    </location>
</feature>
<keyword evidence="2" id="KW-0732">Signal</keyword>
<dbReference type="Proteomes" id="UP000295164">
    <property type="component" value="Unassembled WGS sequence"/>
</dbReference>
<organism evidence="4 5">
    <name type="scientific">Flaviaesturariibacter aridisoli</name>
    <dbReference type="NCBI Taxonomy" id="2545761"/>
    <lineage>
        <taxon>Bacteria</taxon>
        <taxon>Pseudomonadati</taxon>
        <taxon>Bacteroidota</taxon>
        <taxon>Chitinophagia</taxon>
        <taxon>Chitinophagales</taxon>
        <taxon>Chitinophagaceae</taxon>
        <taxon>Flaviaestuariibacter</taxon>
    </lineage>
</organism>
<dbReference type="PANTHER" id="PTHR34220:SF7">
    <property type="entry name" value="SENSOR HISTIDINE KINASE YPDA"/>
    <property type="match status" value="1"/>
</dbReference>
<keyword evidence="4" id="KW-0808">Transferase</keyword>
<keyword evidence="1" id="KW-0812">Transmembrane</keyword>
<dbReference type="Pfam" id="PF06580">
    <property type="entry name" value="His_kinase"/>
    <property type="match status" value="1"/>
</dbReference>
<feature type="chain" id="PRO_5020660543" evidence="2">
    <location>
        <begin position="18"/>
        <end position="402"/>
    </location>
</feature>
<reference evidence="4 5" key="1">
    <citation type="submission" date="2019-03" db="EMBL/GenBank/DDBJ databases">
        <authorList>
            <person name="Kim M.K.M."/>
        </authorList>
    </citation>
    <scope>NUCLEOTIDE SEQUENCE [LARGE SCALE GENOMIC DNA]</scope>
    <source>
        <strain evidence="4 5">17J68-15</strain>
    </source>
</reference>
<evidence type="ECO:0000313" key="5">
    <source>
        <dbReference type="Proteomes" id="UP000295164"/>
    </source>
</evidence>
<keyword evidence="4" id="KW-0418">Kinase</keyword>
<dbReference type="AlphaFoldDB" id="A0A4R4DYQ6"/>
<dbReference type="InterPro" id="IPR050640">
    <property type="entry name" value="Bact_2-comp_sensor_kinase"/>
</dbReference>
<name>A0A4R4DYQ6_9BACT</name>
<keyword evidence="1" id="KW-0472">Membrane</keyword>
<protein>
    <submittedName>
        <fullName evidence="4">Histidine kinase</fullName>
    </submittedName>
</protein>
<evidence type="ECO:0000256" key="1">
    <source>
        <dbReference type="SAM" id="Phobius"/>
    </source>
</evidence>
<dbReference type="OrthoDB" id="9792992at2"/>
<feature type="transmembrane region" description="Helical" evidence="1">
    <location>
        <begin position="181"/>
        <end position="199"/>
    </location>
</feature>
<feature type="transmembrane region" description="Helical" evidence="1">
    <location>
        <begin position="90"/>
        <end position="111"/>
    </location>
</feature>